<keyword evidence="1" id="KW-0175">Coiled coil</keyword>
<evidence type="ECO:0000313" key="3">
    <source>
        <dbReference type="EMBL" id="CAL6056343.1"/>
    </source>
</evidence>
<evidence type="ECO:0000256" key="1">
    <source>
        <dbReference type="SAM" id="Coils"/>
    </source>
</evidence>
<accession>A0AA86PGY8</accession>
<reference evidence="3 4" key="2">
    <citation type="submission" date="2024-07" db="EMBL/GenBank/DDBJ databases">
        <authorList>
            <person name="Akdeniz Z."/>
        </authorList>
    </citation>
    <scope>NUCLEOTIDE SEQUENCE [LARGE SCALE GENOMIC DNA]</scope>
</reference>
<sequence length="149" mass="17724">MELQQKLIRQLKANDQIIQQWSVEEMSATGVLYQQVNQKLQTITQTYNLLSTVELMNKQLEESEVIQQKAERTLNNLDLAQQQFKEIQDLKNQMQQEISHLEQAKLTQMQYESQILQLQNEIEEYNQKSIQKEKDIQIIIQQNNMNTNE</sequence>
<protein>
    <submittedName>
        <fullName evidence="3">Hypothetical_protein</fullName>
    </submittedName>
</protein>
<evidence type="ECO:0000313" key="4">
    <source>
        <dbReference type="Proteomes" id="UP001642409"/>
    </source>
</evidence>
<reference evidence="2" key="1">
    <citation type="submission" date="2023-06" db="EMBL/GenBank/DDBJ databases">
        <authorList>
            <person name="Kurt Z."/>
        </authorList>
    </citation>
    <scope>NUCLEOTIDE SEQUENCE</scope>
</reference>
<feature type="coiled-coil region" evidence="1">
    <location>
        <begin position="53"/>
        <end position="135"/>
    </location>
</feature>
<gene>
    <name evidence="2" type="ORF">HINF_LOCUS23242</name>
    <name evidence="3" type="ORF">HINF_LOCUS46982</name>
</gene>
<proteinExistence type="predicted"/>
<dbReference type="Proteomes" id="UP001642409">
    <property type="component" value="Unassembled WGS sequence"/>
</dbReference>
<keyword evidence="4" id="KW-1185">Reference proteome</keyword>
<organism evidence="2">
    <name type="scientific">Hexamita inflata</name>
    <dbReference type="NCBI Taxonomy" id="28002"/>
    <lineage>
        <taxon>Eukaryota</taxon>
        <taxon>Metamonada</taxon>
        <taxon>Diplomonadida</taxon>
        <taxon>Hexamitidae</taxon>
        <taxon>Hexamitinae</taxon>
        <taxon>Hexamita</taxon>
    </lineage>
</organism>
<name>A0AA86PGY8_9EUKA</name>
<dbReference type="AlphaFoldDB" id="A0AA86PGY8"/>
<evidence type="ECO:0000313" key="2">
    <source>
        <dbReference type="EMBL" id="CAI9935597.1"/>
    </source>
</evidence>
<comment type="caution">
    <text evidence="2">The sequence shown here is derived from an EMBL/GenBank/DDBJ whole genome shotgun (WGS) entry which is preliminary data.</text>
</comment>
<dbReference type="EMBL" id="CAXDID020000209">
    <property type="protein sequence ID" value="CAL6056343.1"/>
    <property type="molecule type" value="Genomic_DNA"/>
</dbReference>
<dbReference type="EMBL" id="CATOUU010000616">
    <property type="protein sequence ID" value="CAI9935597.1"/>
    <property type="molecule type" value="Genomic_DNA"/>
</dbReference>